<dbReference type="PANTHER" id="PTHR23149:SF9">
    <property type="entry name" value="G PATCH DOMAIN-CONTAINING PROTEIN 4"/>
    <property type="match status" value="1"/>
</dbReference>
<dbReference type="Proteomes" id="UP001177670">
    <property type="component" value="Unassembled WGS sequence"/>
</dbReference>
<feature type="compositionally biased region" description="Basic residues" evidence="2">
    <location>
        <begin position="278"/>
        <end position="288"/>
    </location>
</feature>
<accession>A0AA40FP62</accession>
<dbReference type="EMBL" id="JAHYIQ010000023">
    <property type="protein sequence ID" value="KAK1122501.1"/>
    <property type="molecule type" value="Genomic_DNA"/>
</dbReference>
<feature type="compositionally biased region" description="Basic and acidic residues" evidence="2">
    <location>
        <begin position="326"/>
        <end position="343"/>
    </location>
</feature>
<keyword evidence="5" id="KW-1185">Reference proteome</keyword>
<evidence type="ECO:0000256" key="1">
    <source>
        <dbReference type="ARBA" id="ARBA00040365"/>
    </source>
</evidence>
<feature type="compositionally biased region" description="Polar residues" evidence="2">
    <location>
        <begin position="307"/>
        <end position="316"/>
    </location>
</feature>
<dbReference type="PANTHER" id="PTHR23149">
    <property type="entry name" value="G PATCH DOMAIN CONTAINING PROTEIN"/>
    <property type="match status" value="1"/>
</dbReference>
<dbReference type="PROSITE" id="PS50174">
    <property type="entry name" value="G_PATCH"/>
    <property type="match status" value="1"/>
</dbReference>
<protein>
    <recommendedName>
        <fullName evidence="1">G patch domain-containing protein 4</fullName>
    </recommendedName>
</protein>
<dbReference type="SMART" id="SM00443">
    <property type="entry name" value="G_patch"/>
    <property type="match status" value="1"/>
</dbReference>
<proteinExistence type="predicted"/>
<name>A0AA40FP62_9HYME</name>
<comment type="caution">
    <text evidence="4">The sequence shown here is derived from an EMBL/GenBank/DDBJ whole genome shotgun (WGS) entry which is preliminary data.</text>
</comment>
<dbReference type="InterPro" id="IPR000467">
    <property type="entry name" value="G_patch_dom"/>
</dbReference>
<evidence type="ECO:0000313" key="5">
    <source>
        <dbReference type="Proteomes" id="UP001177670"/>
    </source>
</evidence>
<sequence>MDKLTNLDMNDFSKSQLMKYGWREGKGLGKHENGITEALKPKLKFDTAGIGHKAIEGDNWWEHTFNEAASSIKVVPKADGVSISVSKENATNDLTEDLAKREKSKYGNFVKSFTLFDGNVLIKDNSNACKEQDTEKNTNHVSLTDEELYKIYHDGITYHGARHVLTLSGKLKRIAQQDKYLLSTDSYTNISTKLQTGNTILHDNEYKEINDENIMLPMTSSENETDSKVYETITKKDKKRMNDLSRQLNVLCNISDSNEKNIYTIPYHKKRLGEEEKKKKKKKRKREKERKEMSYDAESFEKDEIDNISNDPTVSPSKSIKKKAIKKDVQNQADDHTEDTHIDMKKKKRKKKKFKKEKNEINQYENIINTWEDDDPHGSQAKKFKRSHKTDLDIHLIKNEDIKTEDKFQAEFSGNKVPVELYNITCPPLNVAKSLLDKLNTHLKKKIDHLNAKIKKKKLSKLRKKRKIELDKIAKSLKAIHFSTEEPVKKKNIKNELKAVTRNMMMMNVTVDKTESLKKKKKKTKKKEK</sequence>
<dbReference type="GO" id="GO:0005730">
    <property type="term" value="C:nucleolus"/>
    <property type="evidence" value="ECO:0007669"/>
    <property type="project" value="TreeGrafter"/>
</dbReference>
<evidence type="ECO:0000259" key="3">
    <source>
        <dbReference type="PROSITE" id="PS50174"/>
    </source>
</evidence>
<dbReference type="GO" id="GO:0003676">
    <property type="term" value="F:nucleic acid binding"/>
    <property type="evidence" value="ECO:0007669"/>
    <property type="project" value="InterPro"/>
</dbReference>
<gene>
    <name evidence="4" type="ORF">K0M31_009721</name>
</gene>
<dbReference type="Pfam" id="PF01585">
    <property type="entry name" value="G-patch"/>
    <property type="match status" value="1"/>
</dbReference>
<feature type="region of interest" description="Disordered" evidence="2">
    <location>
        <begin position="274"/>
        <end position="357"/>
    </location>
</feature>
<dbReference type="AlphaFoldDB" id="A0AA40FP62"/>
<dbReference type="InterPro" id="IPR050656">
    <property type="entry name" value="PINX1"/>
</dbReference>
<reference evidence="4" key="1">
    <citation type="submission" date="2021-10" db="EMBL/GenBank/DDBJ databases">
        <title>Melipona bicolor Genome sequencing and assembly.</title>
        <authorList>
            <person name="Araujo N.S."/>
            <person name="Arias M.C."/>
        </authorList>
    </citation>
    <scope>NUCLEOTIDE SEQUENCE</scope>
    <source>
        <strain evidence="4">USP_2M_L1-L4_2017</strain>
        <tissue evidence="4">Whole body</tissue>
    </source>
</reference>
<feature type="domain" description="G-patch" evidence="3">
    <location>
        <begin position="9"/>
        <end position="55"/>
    </location>
</feature>
<feature type="compositionally biased region" description="Basic and acidic residues" evidence="2">
    <location>
        <begin position="289"/>
        <end position="302"/>
    </location>
</feature>
<evidence type="ECO:0000256" key="2">
    <source>
        <dbReference type="SAM" id="MobiDB-lite"/>
    </source>
</evidence>
<evidence type="ECO:0000313" key="4">
    <source>
        <dbReference type="EMBL" id="KAK1122501.1"/>
    </source>
</evidence>
<organism evidence="4 5">
    <name type="scientific">Melipona bicolor</name>
    <dbReference type="NCBI Taxonomy" id="60889"/>
    <lineage>
        <taxon>Eukaryota</taxon>
        <taxon>Metazoa</taxon>
        <taxon>Ecdysozoa</taxon>
        <taxon>Arthropoda</taxon>
        <taxon>Hexapoda</taxon>
        <taxon>Insecta</taxon>
        <taxon>Pterygota</taxon>
        <taxon>Neoptera</taxon>
        <taxon>Endopterygota</taxon>
        <taxon>Hymenoptera</taxon>
        <taxon>Apocrita</taxon>
        <taxon>Aculeata</taxon>
        <taxon>Apoidea</taxon>
        <taxon>Anthophila</taxon>
        <taxon>Apidae</taxon>
        <taxon>Melipona</taxon>
    </lineage>
</organism>
<feature type="compositionally biased region" description="Basic residues" evidence="2">
    <location>
        <begin position="344"/>
        <end position="356"/>
    </location>
</feature>